<dbReference type="AlphaFoldDB" id="A0A9R1VFE5"/>
<evidence type="ECO:0000313" key="3">
    <source>
        <dbReference type="Proteomes" id="UP000235145"/>
    </source>
</evidence>
<dbReference type="InterPro" id="IPR004330">
    <property type="entry name" value="FAR1_DNA_bnd_dom"/>
</dbReference>
<dbReference type="PANTHER" id="PTHR47718">
    <property type="entry name" value="OS01G0519700 PROTEIN"/>
    <property type="match status" value="1"/>
</dbReference>
<keyword evidence="3" id="KW-1185">Reference proteome</keyword>
<dbReference type="Proteomes" id="UP000235145">
    <property type="component" value="Unassembled WGS sequence"/>
</dbReference>
<dbReference type="PANTHER" id="PTHR47718:SF12">
    <property type="entry name" value="PROTEIN FAR1-RELATED SEQUENCE"/>
    <property type="match status" value="1"/>
</dbReference>
<feature type="domain" description="FAR1" evidence="1">
    <location>
        <begin position="184"/>
        <end position="270"/>
    </location>
</feature>
<organism evidence="2 3">
    <name type="scientific">Lactuca sativa</name>
    <name type="common">Garden lettuce</name>
    <dbReference type="NCBI Taxonomy" id="4236"/>
    <lineage>
        <taxon>Eukaryota</taxon>
        <taxon>Viridiplantae</taxon>
        <taxon>Streptophyta</taxon>
        <taxon>Embryophyta</taxon>
        <taxon>Tracheophyta</taxon>
        <taxon>Spermatophyta</taxon>
        <taxon>Magnoliopsida</taxon>
        <taxon>eudicotyledons</taxon>
        <taxon>Gunneridae</taxon>
        <taxon>Pentapetalae</taxon>
        <taxon>asterids</taxon>
        <taxon>campanulids</taxon>
        <taxon>Asterales</taxon>
        <taxon>Asteraceae</taxon>
        <taxon>Cichorioideae</taxon>
        <taxon>Cichorieae</taxon>
        <taxon>Lactucinae</taxon>
        <taxon>Lactuca</taxon>
    </lineage>
</organism>
<dbReference type="Pfam" id="PF03101">
    <property type="entry name" value="FAR1"/>
    <property type="match status" value="1"/>
</dbReference>
<protein>
    <recommendedName>
        <fullName evidence="1">FAR1 domain-containing protein</fullName>
    </recommendedName>
</protein>
<evidence type="ECO:0000259" key="1">
    <source>
        <dbReference type="Pfam" id="PF03101"/>
    </source>
</evidence>
<comment type="caution">
    <text evidence="2">The sequence shown here is derived from an EMBL/GenBank/DDBJ whole genome shotgun (WGS) entry which is preliminary data.</text>
</comment>
<proteinExistence type="predicted"/>
<reference evidence="2 3" key="1">
    <citation type="journal article" date="2017" name="Nat. Commun.">
        <title>Genome assembly with in vitro proximity ligation data and whole-genome triplication in lettuce.</title>
        <authorList>
            <person name="Reyes-Chin-Wo S."/>
            <person name="Wang Z."/>
            <person name="Yang X."/>
            <person name="Kozik A."/>
            <person name="Arikit S."/>
            <person name="Song C."/>
            <person name="Xia L."/>
            <person name="Froenicke L."/>
            <person name="Lavelle D.O."/>
            <person name="Truco M.J."/>
            <person name="Xia R."/>
            <person name="Zhu S."/>
            <person name="Xu C."/>
            <person name="Xu H."/>
            <person name="Xu X."/>
            <person name="Cox K."/>
            <person name="Korf I."/>
            <person name="Meyers B.C."/>
            <person name="Michelmore R.W."/>
        </authorList>
    </citation>
    <scope>NUCLEOTIDE SEQUENCE [LARGE SCALE GENOMIC DNA]</scope>
    <source>
        <strain evidence="3">cv. Salinas</strain>
        <tissue evidence="2">Seedlings</tissue>
    </source>
</reference>
<dbReference type="EMBL" id="NBSK02000005">
    <property type="protein sequence ID" value="KAJ0204284.1"/>
    <property type="molecule type" value="Genomic_DNA"/>
</dbReference>
<gene>
    <name evidence="2" type="ORF">LSAT_V11C500270930</name>
</gene>
<evidence type="ECO:0000313" key="2">
    <source>
        <dbReference type="EMBL" id="KAJ0204284.1"/>
    </source>
</evidence>
<accession>A0A9R1VFE5</accession>
<sequence length="420" mass="49361">MDNELSASDDHIYDQHEYPIDYVDDNEDFELSDHDSLHNIDFVIGENNYLDRGDLSFQVYLRVSFYNNNVELVYCYLHYGEILTYKVENQLEHIQNHIDVNSDYHFVESSNHNQDAENESEFIDDETYDTIVDDNIDLQKEQSHVTHDYVSPGGSPYWILIVSDHIKPKINSTVDSYGATLSMYKNYASESGTIRKTKYDIITQRHLLCNWEGKPRTVKVDTLDPQHYKIQRRKDSFRCECKAKIIFILLHGTNKYIFVDFVEQHTHELFGKDNMLLSCTKMKLDYSQEMFIHNLSKQNISASRAHRLYTRLQGGSYVRGGLVSDFKSSRRNLNSYIGSRDAKFLVVKMLERKKNISTFSFEFKVVQKKLNAHFWVDEIVKYNYNAFGDVVSLDATFNMNKYILHLQCYHIFFITSNNIN</sequence>
<name>A0A9R1VFE5_LACSA</name>